<dbReference type="Gene3D" id="3.40.50.2000">
    <property type="entry name" value="Glycogen Phosphorylase B"/>
    <property type="match status" value="2"/>
</dbReference>
<reference evidence="4 5" key="1">
    <citation type="submission" date="2023-09" db="EMBL/GenBank/DDBJ databases">
        <authorList>
            <person name="Zhai L."/>
        </authorList>
    </citation>
    <scope>NUCLEOTIDE SEQUENCE [LARGE SCALE GENOMIC DNA]</scope>
    <source>
        <strain evidence="4 5">5 N-1</strain>
    </source>
</reference>
<feature type="domain" description="Glycosyl transferase family 1" evidence="3">
    <location>
        <begin position="233"/>
        <end position="394"/>
    </location>
</feature>
<dbReference type="GO" id="GO:0016757">
    <property type="term" value="F:glycosyltransferase activity"/>
    <property type="evidence" value="ECO:0007669"/>
    <property type="project" value="UniProtKB-KW"/>
</dbReference>
<evidence type="ECO:0000259" key="3">
    <source>
        <dbReference type="Pfam" id="PF00534"/>
    </source>
</evidence>
<dbReference type="RefSeq" id="WP_309556625.1">
    <property type="nucleotide sequence ID" value="NZ_JAVJAN010000027.1"/>
</dbReference>
<keyword evidence="2 4" id="KW-0808">Transferase</keyword>
<keyword evidence="5" id="KW-1185">Reference proteome</keyword>
<protein>
    <submittedName>
        <fullName evidence="4">Glycosyltransferase</fullName>
        <ecNumber evidence="4">2.4.-.-</ecNumber>
    </submittedName>
</protein>
<dbReference type="PANTHER" id="PTHR12526:SF629">
    <property type="entry name" value="TEICHURONIC ACID BIOSYNTHESIS GLYCOSYLTRANSFERASE TUAH-RELATED"/>
    <property type="match status" value="1"/>
</dbReference>
<evidence type="ECO:0000313" key="5">
    <source>
        <dbReference type="Proteomes" id="UP001256646"/>
    </source>
</evidence>
<dbReference type="Pfam" id="PF00534">
    <property type="entry name" value="Glycos_transf_1"/>
    <property type="match status" value="1"/>
</dbReference>
<dbReference type="Proteomes" id="UP001256646">
    <property type="component" value="Unassembled WGS sequence"/>
</dbReference>
<evidence type="ECO:0000313" key="4">
    <source>
        <dbReference type="EMBL" id="MDR5587943.1"/>
    </source>
</evidence>
<sequence length="417" mass="47796">MKNCLVLLTKVFPFDKGEEFIEDEIPMLSKAFDKIILIATSTADNAIQTREVPENFEVHRIKASGIKRKLPVNAMKFFPFSKYKGYVLKEESNEVKGSLKRRGYLTYFLAKAESVYKECENILMSSDIKSYDKKTFYSYWLYDIAYAVIKLKEKFGDKTSKVVSRTHRYDLYADKNSLNYLPLRYYLLENLDKVYPCSDDGSNYLKGLYPAYKEKIKTAYLGTRNYGISNSSNDGVYRIVSCCHVSPVKRIDLLAKSLATLKDSGLKLKWIHFGAGDGLEEVKEYSKENLSFMDVDFKGSVKNEELMNYYSNNPVDLFVNTSSSEGLPVSIMEACSFGIPTIATDVGGTSEIVRNEETGFLLDVNFKLEECGNKIRGMAELSDEEKQKFREKCREIWLENFCGENNFQGFSKEIQPY</sequence>
<organism evidence="4 5">
    <name type="scientific">Clostridium aquiflavi</name>
    <dbReference type="NCBI Taxonomy" id="3073603"/>
    <lineage>
        <taxon>Bacteria</taxon>
        <taxon>Bacillati</taxon>
        <taxon>Bacillota</taxon>
        <taxon>Clostridia</taxon>
        <taxon>Eubacteriales</taxon>
        <taxon>Clostridiaceae</taxon>
        <taxon>Clostridium</taxon>
    </lineage>
</organism>
<dbReference type="InterPro" id="IPR001296">
    <property type="entry name" value="Glyco_trans_1"/>
</dbReference>
<keyword evidence="1 4" id="KW-0328">Glycosyltransferase</keyword>
<dbReference type="SUPFAM" id="SSF53756">
    <property type="entry name" value="UDP-Glycosyltransferase/glycogen phosphorylase"/>
    <property type="match status" value="1"/>
</dbReference>
<dbReference type="PANTHER" id="PTHR12526">
    <property type="entry name" value="GLYCOSYLTRANSFERASE"/>
    <property type="match status" value="1"/>
</dbReference>
<dbReference type="EC" id="2.4.-.-" evidence="4"/>
<accession>A0ABU1EHS3</accession>
<proteinExistence type="predicted"/>
<name>A0ABU1EHS3_9CLOT</name>
<evidence type="ECO:0000256" key="2">
    <source>
        <dbReference type="ARBA" id="ARBA00022679"/>
    </source>
</evidence>
<dbReference type="EMBL" id="JAVJAN010000027">
    <property type="protein sequence ID" value="MDR5587943.1"/>
    <property type="molecule type" value="Genomic_DNA"/>
</dbReference>
<comment type="caution">
    <text evidence="4">The sequence shown here is derived from an EMBL/GenBank/DDBJ whole genome shotgun (WGS) entry which is preliminary data.</text>
</comment>
<evidence type="ECO:0000256" key="1">
    <source>
        <dbReference type="ARBA" id="ARBA00022676"/>
    </source>
</evidence>
<gene>
    <name evidence="4" type="ORF">RGC78_10740</name>
</gene>